<dbReference type="PANTHER" id="PTHR13844">
    <property type="entry name" value="SWI/SNF-RELATED MATRIX-ASSOCIATED ACTIN-DEPENDENT REGULATOR OF CHROMATIN SUBFAMILY D"/>
    <property type="match status" value="1"/>
</dbReference>
<accession>A0ABS7GI29</accession>
<dbReference type="SUPFAM" id="SSF47592">
    <property type="entry name" value="SWIB/MDM2 domain"/>
    <property type="match status" value="1"/>
</dbReference>
<dbReference type="RefSeq" id="WP_220252658.1">
    <property type="nucleotide sequence ID" value="NZ_JAICCF010000004.1"/>
</dbReference>
<organism evidence="3 4">
    <name type="scientific">Chitinophaga rhizophila</name>
    <dbReference type="NCBI Taxonomy" id="2866212"/>
    <lineage>
        <taxon>Bacteria</taxon>
        <taxon>Pseudomonadati</taxon>
        <taxon>Bacteroidota</taxon>
        <taxon>Chitinophagia</taxon>
        <taxon>Chitinophagales</taxon>
        <taxon>Chitinophagaceae</taxon>
        <taxon>Chitinophaga</taxon>
    </lineage>
</organism>
<evidence type="ECO:0000256" key="1">
    <source>
        <dbReference type="SAM" id="MobiDB-lite"/>
    </source>
</evidence>
<proteinExistence type="predicted"/>
<dbReference type="Proteomes" id="UP000812961">
    <property type="component" value="Unassembled WGS sequence"/>
</dbReference>
<protein>
    <submittedName>
        <fullName evidence="3">SWIB/MDM2 domain-containing protein</fullName>
    </submittedName>
</protein>
<dbReference type="Gene3D" id="1.10.245.10">
    <property type="entry name" value="SWIB/MDM2 domain"/>
    <property type="match status" value="1"/>
</dbReference>
<feature type="region of interest" description="Disordered" evidence="1">
    <location>
        <begin position="1"/>
        <end position="33"/>
    </location>
</feature>
<comment type="caution">
    <text evidence="3">The sequence shown here is derived from an EMBL/GenBank/DDBJ whole genome shotgun (WGS) entry which is preliminary data.</text>
</comment>
<dbReference type="InterPro" id="IPR019835">
    <property type="entry name" value="SWIB_domain"/>
</dbReference>
<name>A0ABS7GI29_9BACT</name>
<feature type="compositionally biased region" description="Low complexity" evidence="1">
    <location>
        <begin position="7"/>
        <end position="22"/>
    </location>
</feature>
<evidence type="ECO:0000259" key="2">
    <source>
        <dbReference type="PROSITE" id="PS51925"/>
    </source>
</evidence>
<evidence type="ECO:0000313" key="3">
    <source>
        <dbReference type="EMBL" id="MBW8687342.1"/>
    </source>
</evidence>
<reference evidence="3 4" key="1">
    <citation type="submission" date="2021-08" db="EMBL/GenBank/DDBJ databases">
        <title>The genome sequence of Chitinophaga sp. B61.</title>
        <authorList>
            <person name="Zhang X."/>
        </authorList>
    </citation>
    <scope>NUCLEOTIDE SEQUENCE [LARGE SCALE GENOMIC DNA]</scope>
    <source>
        <strain evidence="3 4">B61</strain>
    </source>
</reference>
<gene>
    <name evidence="3" type="ORF">K1Y79_23605</name>
</gene>
<dbReference type="InterPro" id="IPR003121">
    <property type="entry name" value="SWIB_MDM2_domain"/>
</dbReference>
<dbReference type="SMART" id="SM00151">
    <property type="entry name" value="SWIB"/>
    <property type="match status" value="1"/>
</dbReference>
<evidence type="ECO:0000313" key="4">
    <source>
        <dbReference type="Proteomes" id="UP000812961"/>
    </source>
</evidence>
<sequence>MPTSKQTTAKPAAKTTKAAPAKESGGKGLKAPLTPSAELAAVIGSDPLPRTEITKKIWDYIKEHNLQDAQNKRLINADEKLKKVFNGKDQISMFELAKEMNQHVK</sequence>
<dbReference type="EMBL" id="JAICCF010000004">
    <property type="protein sequence ID" value="MBW8687342.1"/>
    <property type="molecule type" value="Genomic_DNA"/>
</dbReference>
<dbReference type="CDD" id="cd10567">
    <property type="entry name" value="SWIB-MDM2_like"/>
    <property type="match status" value="1"/>
</dbReference>
<dbReference type="InterPro" id="IPR036885">
    <property type="entry name" value="SWIB_MDM2_dom_sf"/>
</dbReference>
<dbReference type="PROSITE" id="PS51925">
    <property type="entry name" value="SWIB_MDM2"/>
    <property type="match status" value="1"/>
</dbReference>
<keyword evidence="4" id="KW-1185">Reference proteome</keyword>
<feature type="domain" description="DM2" evidence="2">
    <location>
        <begin position="28"/>
        <end position="105"/>
    </location>
</feature>
<dbReference type="Pfam" id="PF02201">
    <property type="entry name" value="SWIB"/>
    <property type="match status" value="1"/>
</dbReference>